<dbReference type="Proteomes" id="UP000030699">
    <property type="component" value="Unassembled WGS sequence"/>
</dbReference>
<keyword evidence="1" id="KW-0472">Membrane</keyword>
<feature type="transmembrane region" description="Helical" evidence="1">
    <location>
        <begin position="15"/>
        <end position="32"/>
    </location>
</feature>
<proteinExistence type="predicted"/>
<evidence type="ECO:0000256" key="1">
    <source>
        <dbReference type="SAM" id="Phobius"/>
    </source>
</evidence>
<protein>
    <submittedName>
        <fullName evidence="2">Uncharacterized protein</fullName>
    </submittedName>
</protein>
<reference evidence="2 3" key="2">
    <citation type="submission" date="2013-02" db="EMBL/GenBank/DDBJ databases">
        <title>The Genome Sequence of Plasmodium falciparum MaliPS096_E11.</title>
        <authorList>
            <consortium name="The Broad Institute Genome Sequencing Platform"/>
            <consortium name="The Broad Institute Genome Sequencing Center for Infectious Disease"/>
            <person name="Neafsey D."/>
            <person name="Cheeseman I."/>
            <person name="Volkman S."/>
            <person name="Adams J."/>
            <person name="Walker B."/>
            <person name="Young S.K."/>
            <person name="Zeng Q."/>
            <person name="Gargeya S."/>
            <person name="Fitzgerald M."/>
            <person name="Haas B."/>
            <person name="Abouelleil A."/>
            <person name="Alvarado L."/>
            <person name="Arachchi H.M."/>
            <person name="Berlin A.M."/>
            <person name="Chapman S.B."/>
            <person name="Dewar J."/>
            <person name="Goldberg J."/>
            <person name="Griggs A."/>
            <person name="Gujja S."/>
            <person name="Hansen M."/>
            <person name="Howarth C."/>
            <person name="Imamovic A."/>
            <person name="Larimer J."/>
            <person name="McCowan C."/>
            <person name="Murphy C."/>
            <person name="Neiman D."/>
            <person name="Pearson M."/>
            <person name="Priest M."/>
            <person name="Roberts A."/>
            <person name="Saif S."/>
            <person name="Shea T."/>
            <person name="Sisk P."/>
            <person name="Sykes S."/>
            <person name="Wortman J."/>
            <person name="Nusbaum C."/>
            <person name="Birren B."/>
        </authorList>
    </citation>
    <scope>NUCLEOTIDE SEQUENCE [LARGE SCALE GENOMIC DNA]</scope>
    <source>
        <strain evidence="2 3">MaliPS096_E11</strain>
    </source>
</reference>
<reference evidence="2 3" key="1">
    <citation type="submission" date="2013-02" db="EMBL/GenBank/DDBJ databases">
        <title>The Genome Annotation of Plasmodium falciparum MaliPS096_E11.</title>
        <authorList>
            <consortium name="The Broad Institute Genome Sequencing Platform"/>
            <consortium name="The Broad Institute Genome Sequencing Center for Infectious Disease"/>
            <person name="Neafsey D."/>
            <person name="Hoffman S."/>
            <person name="Volkman S."/>
            <person name="Rosenthal P."/>
            <person name="Walker B."/>
            <person name="Young S.K."/>
            <person name="Zeng Q."/>
            <person name="Gargeya S."/>
            <person name="Fitzgerald M."/>
            <person name="Haas B."/>
            <person name="Abouelleil A."/>
            <person name="Allen A.W."/>
            <person name="Alvarado L."/>
            <person name="Arachchi H.M."/>
            <person name="Berlin A.M."/>
            <person name="Chapman S.B."/>
            <person name="Gainer-Dewar J."/>
            <person name="Goldberg J."/>
            <person name="Griggs A."/>
            <person name="Gujja S."/>
            <person name="Hansen M."/>
            <person name="Howarth C."/>
            <person name="Imamovic A."/>
            <person name="Ireland A."/>
            <person name="Larimer J."/>
            <person name="McCowan C."/>
            <person name="Murphy C."/>
            <person name="Pearson M."/>
            <person name="Poon T.W."/>
            <person name="Priest M."/>
            <person name="Roberts A."/>
            <person name="Saif S."/>
            <person name="Shea T."/>
            <person name="Sisk P."/>
            <person name="Sykes S."/>
            <person name="Wortman J."/>
            <person name="Nusbaum C."/>
            <person name="Birren B."/>
        </authorList>
    </citation>
    <scope>NUCLEOTIDE SEQUENCE [LARGE SCALE GENOMIC DNA]</scope>
    <source>
        <strain evidence="2 3">MaliPS096_E11</strain>
    </source>
</reference>
<keyword evidence="1" id="KW-1133">Transmembrane helix</keyword>
<sequence>MFIYNFLLYVDKFKYYQLFFLFLTLYFEYKNLRKKEKINIYMIQTCLQCIYKINLIDIKFKYTGKYSYILNAKFFYYILKKLNIHIYVLKMPKILKKI</sequence>
<organism evidence="2 3">
    <name type="scientific">Plasmodium falciparum MaliPS096_E11</name>
    <dbReference type="NCBI Taxonomy" id="1036727"/>
    <lineage>
        <taxon>Eukaryota</taxon>
        <taxon>Sar</taxon>
        <taxon>Alveolata</taxon>
        <taxon>Apicomplexa</taxon>
        <taxon>Aconoidasida</taxon>
        <taxon>Haemosporida</taxon>
        <taxon>Plasmodiidae</taxon>
        <taxon>Plasmodium</taxon>
        <taxon>Plasmodium (Laverania)</taxon>
    </lineage>
</organism>
<accession>A0A024WL94</accession>
<keyword evidence="1" id="KW-0812">Transmembrane</keyword>
<name>A0A024WL94_PLAFA</name>
<evidence type="ECO:0000313" key="2">
    <source>
        <dbReference type="EMBL" id="ETW47768.1"/>
    </source>
</evidence>
<gene>
    <name evidence="2" type="ORF">PFMALIP_04167</name>
</gene>
<evidence type="ECO:0000313" key="3">
    <source>
        <dbReference type="Proteomes" id="UP000030699"/>
    </source>
</evidence>
<dbReference type="EMBL" id="KI925599">
    <property type="protein sequence ID" value="ETW47768.1"/>
    <property type="molecule type" value="Genomic_DNA"/>
</dbReference>
<dbReference type="AlphaFoldDB" id="A0A024WL94"/>